<dbReference type="Proteomes" id="UP001454036">
    <property type="component" value="Unassembled WGS sequence"/>
</dbReference>
<proteinExistence type="predicted"/>
<evidence type="ECO:0000313" key="3">
    <source>
        <dbReference type="Proteomes" id="UP001454036"/>
    </source>
</evidence>
<organism evidence="2 3">
    <name type="scientific">Lithospermum erythrorhizon</name>
    <name type="common">Purple gromwell</name>
    <name type="synonym">Lithospermum officinale var. erythrorhizon</name>
    <dbReference type="NCBI Taxonomy" id="34254"/>
    <lineage>
        <taxon>Eukaryota</taxon>
        <taxon>Viridiplantae</taxon>
        <taxon>Streptophyta</taxon>
        <taxon>Embryophyta</taxon>
        <taxon>Tracheophyta</taxon>
        <taxon>Spermatophyta</taxon>
        <taxon>Magnoliopsida</taxon>
        <taxon>eudicotyledons</taxon>
        <taxon>Gunneridae</taxon>
        <taxon>Pentapetalae</taxon>
        <taxon>asterids</taxon>
        <taxon>lamiids</taxon>
        <taxon>Boraginales</taxon>
        <taxon>Boraginaceae</taxon>
        <taxon>Boraginoideae</taxon>
        <taxon>Lithospermeae</taxon>
        <taxon>Lithospermum</taxon>
    </lineage>
</organism>
<comment type="caution">
    <text evidence="2">The sequence shown here is derived from an EMBL/GenBank/DDBJ whole genome shotgun (WGS) entry which is preliminary data.</text>
</comment>
<sequence>MCMEDHLYGKLLNKPLCEKPEKMDDDEWNELDMHVLGVIRPCLSKNVIVNVSKDTTTKGLMKTLSNLYEKPSTNKKVLEEKEVEKEVPTAFSRKANAKDGVCSSVPSKLHSLDHVSAPESQPKHPFADMPPLEEFGTDEEEITVVERNTSATSQKVETPGPRRTERVSKPTQSYDEAIQCDDSIKWKLAMNEEMKSLRSNMTWDLVKPPSGHKKILQNK</sequence>
<feature type="region of interest" description="Disordered" evidence="1">
    <location>
        <begin position="149"/>
        <end position="176"/>
    </location>
</feature>
<protein>
    <submittedName>
        <fullName evidence="2">Uncharacterized protein</fullName>
    </submittedName>
</protein>
<accession>A0AAV3QZQ9</accession>
<evidence type="ECO:0000256" key="1">
    <source>
        <dbReference type="SAM" id="MobiDB-lite"/>
    </source>
</evidence>
<gene>
    <name evidence="2" type="ORF">LIER_23706</name>
</gene>
<reference evidence="2 3" key="1">
    <citation type="submission" date="2024-01" db="EMBL/GenBank/DDBJ databases">
        <title>The complete chloroplast genome sequence of Lithospermum erythrorhizon: insights into the phylogenetic relationship among Boraginaceae species and the maternal lineages of purple gromwells.</title>
        <authorList>
            <person name="Okada T."/>
            <person name="Watanabe K."/>
        </authorList>
    </citation>
    <scope>NUCLEOTIDE SEQUENCE [LARGE SCALE GENOMIC DNA]</scope>
</reference>
<name>A0AAV3QZQ9_LITER</name>
<evidence type="ECO:0000313" key="2">
    <source>
        <dbReference type="EMBL" id="GAA0169163.1"/>
    </source>
</evidence>
<keyword evidence="3" id="KW-1185">Reference proteome</keyword>
<dbReference type="AlphaFoldDB" id="A0AAV3QZQ9"/>
<dbReference type="EMBL" id="BAABME010006735">
    <property type="protein sequence ID" value="GAA0169163.1"/>
    <property type="molecule type" value="Genomic_DNA"/>
</dbReference>